<dbReference type="AlphaFoldDB" id="A0A072VQ96"/>
<keyword evidence="1" id="KW-0472">Membrane</keyword>
<evidence type="ECO:0000256" key="1">
    <source>
        <dbReference type="SAM" id="Phobius"/>
    </source>
</evidence>
<name>A0A072VQ96_MEDTR</name>
<accession>A0A072VQ96</accession>
<organism evidence="2 4">
    <name type="scientific">Medicago truncatula</name>
    <name type="common">Barrel medic</name>
    <name type="synonym">Medicago tribuloides</name>
    <dbReference type="NCBI Taxonomy" id="3880"/>
    <lineage>
        <taxon>Eukaryota</taxon>
        <taxon>Viridiplantae</taxon>
        <taxon>Streptophyta</taxon>
        <taxon>Embryophyta</taxon>
        <taxon>Tracheophyta</taxon>
        <taxon>Spermatophyta</taxon>
        <taxon>Magnoliopsida</taxon>
        <taxon>eudicotyledons</taxon>
        <taxon>Gunneridae</taxon>
        <taxon>Pentapetalae</taxon>
        <taxon>rosids</taxon>
        <taxon>fabids</taxon>
        <taxon>Fabales</taxon>
        <taxon>Fabaceae</taxon>
        <taxon>Papilionoideae</taxon>
        <taxon>50 kb inversion clade</taxon>
        <taxon>NPAAA clade</taxon>
        <taxon>Hologalegina</taxon>
        <taxon>IRL clade</taxon>
        <taxon>Trifolieae</taxon>
        <taxon>Medicago</taxon>
    </lineage>
</organism>
<evidence type="ECO:0000313" key="2">
    <source>
        <dbReference type="EMBL" id="KEH43826.1"/>
    </source>
</evidence>
<feature type="transmembrane region" description="Helical" evidence="1">
    <location>
        <begin position="175"/>
        <end position="197"/>
    </location>
</feature>
<dbReference type="EMBL" id="CM001217">
    <property type="protein sequence ID" value="KEH43826.1"/>
    <property type="molecule type" value="Genomic_DNA"/>
</dbReference>
<evidence type="ECO:0000313" key="3">
    <source>
        <dbReference type="EnsemblPlants" id="KEH43826"/>
    </source>
</evidence>
<keyword evidence="4" id="KW-1185">Reference proteome</keyword>
<proteinExistence type="predicted"/>
<dbReference type="HOGENOM" id="CLU_1306482_0_0_1"/>
<sequence length="211" mass="23797">MGDLPESFPVCVRVRTKHAEKTRVGLWGQSTILKAVWDVTPDAFSFSPAGRCLFLGEVVWRRCPCLFCWFEGYSMWLLLWNALGMLAAFLGDFQPCCLTLVSADPWCCLVGRSLLIRDRELVLWLKLVFGLCVVLFRWFGGREVCDSCIILRLSALRNVAQLGCWGLEVLFGGCSLWGCFLGGYGVPSLCGTIFILFKVKRNNSLKEFNDE</sequence>
<reference evidence="3" key="3">
    <citation type="submission" date="2015-04" db="UniProtKB">
        <authorList>
            <consortium name="EnsemblPlants"/>
        </authorList>
    </citation>
    <scope>IDENTIFICATION</scope>
    <source>
        <strain evidence="3">cv. Jemalong A17</strain>
    </source>
</reference>
<keyword evidence="1" id="KW-1133">Transmembrane helix</keyword>
<keyword evidence="1 2" id="KW-0812">Transmembrane</keyword>
<protein>
    <submittedName>
        <fullName evidence="2">Transmembrane protein, putative</fullName>
    </submittedName>
</protein>
<evidence type="ECO:0000313" key="4">
    <source>
        <dbReference type="Proteomes" id="UP000002051"/>
    </source>
</evidence>
<reference evidence="2 4" key="2">
    <citation type="journal article" date="2014" name="BMC Genomics">
        <title>An improved genome release (version Mt4.0) for the model legume Medicago truncatula.</title>
        <authorList>
            <person name="Tang H."/>
            <person name="Krishnakumar V."/>
            <person name="Bidwell S."/>
            <person name="Rosen B."/>
            <person name="Chan A."/>
            <person name="Zhou S."/>
            <person name="Gentzbittel L."/>
            <person name="Childs K.L."/>
            <person name="Yandell M."/>
            <person name="Gundlach H."/>
            <person name="Mayer K.F."/>
            <person name="Schwartz D.C."/>
            <person name="Town C.D."/>
        </authorList>
    </citation>
    <scope>GENOME REANNOTATION</scope>
    <source>
        <strain evidence="2">A17</strain>
        <strain evidence="3 4">cv. Jemalong A17</strain>
    </source>
</reference>
<feature type="transmembrane region" description="Helical" evidence="1">
    <location>
        <begin position="121"/>
        <end position="139"/>
    </location>
</feature>
<dbReference type="Proteomes" id="UP000002051">
    <property type="component" value="Unassembled WGS sequence"/>
</dbReference>
<gene>
    <name evidence="2" type="ordered locus">MTR_1g103200</name>
</gene>
<reference evidence="2 4" key="1">
    <citation type="journal article" date="2011" name="Nature">
        <title>The Medicago genome provides insight into the evolution of rhizobial symbioses.</title>
        <authorList>
            <person name="Young N.D."/>
            <person name="Debelle F."/>
            <person name="Oldroyd G.E."/>
            <person name="Geurts R."/>
            <person name="Cannon S.B."/>
            <person name="Udvardi M.K."/>
            <person name="Benedito V.A."/>
            <person name="Mayer K.F."/>
            <person name="Gouzy J."/>
            <person name="Schoof H."/>
            <person name="Van de Peer Y."/>
            <person name="Proost S."/>
            <person name="Cook D.R."/>
            <person name="Meyers B.C."/>
            <person name="Spannagl M."/>
            <person name="Cheung F."/>
            <person name="De Mita S."/>
            <person name="Krishnakumar V."/>
            <person name="Gundlach H."/>
            <person name="Zhou S."/>
            <person name="Mudge J."/>
            <person name="Bharti A.K."/>
            <person name="Murray J.D."/>
            <person name="Naoumkina M.A."/>
            <person name="Rosen B."/>
            <person name="Silverstein K.A."/>
            <person name="Tang H."/>
            <person name="Rombauts S."/>
            <person name="Zhao P.X."/>
            <person name="Zhou P."/>
            <person name="Barbe V."/>
            <person name="Bardou P."/>
            <person name="Bechner M."/>
            <person name="Bellec A."/>
            <person name="Berger A."/>
            <person name="Berges H."/>
            <person name="Bidwell S."/>
            <person name="Bisseling T."/>
            <person name="Choisne N."/>
            <person name="Couloux A."/>
            <person name="Denny R."/>
            <person name="Deshpande S."/>
            <person name="Dai X."/>
            <person name="Doyle J.J."/>
            <person name="Dudez A.M."/>
            <person name="Farmer A.D."/>
            <person name="Fouteau S."/>
            <person name="Franken C."/>
            <person name="Gibelin C."/>
            <person name="Gish J."/>
            <person name="Goldstein S."/>
            <person name="Gonzalez A.J."/>
            <person name="Green P.J."/>
            <person name="Hallab A."/>
            <person name="Hartog M."/>
            <person name="Hua A."/>
            <person name="Humphray S.J."/>
            <person name="Jeong D.H."/>
            <person name="Jing Y."/>
            <person name="Jocker A."/>
            <person name="Kenton S.M."/>
            <person name="Kim D.J."/>
            <person name="Klee K."/>
            <person name="Lai H."/>
            <person name="Lang C."/>
            <person name="Lin S."/>
            <person name="Macmil S.L."/>
            <person name="Magdelenat G."/>
            <person name="Matthews L."/>
            <person name="McCorrison J."/>
            <person name="Monaghan E.L."/>
            <person name="Mun J.H."/>
            <person name="Najar F.Z."/>
            <person name="Nicholson C."/>
            <person name="Noirot C."/>
            <person name="O'Bleness M."/>
            <person name="Paule C.R."/>
            <person name="Poulain J."/>
            <person name="Prion F."/>
            <person name="Qin B."/>
            <person name="Qu C."/>
            <person name="Retzel E.F."/>
            <person name="Riddle C."/>
            <person name="Sallet E."/>
            <person name="Samain S."/>
            <person name="Samson N."/>
            <person name="Sanders I."/>
            <person name="Saurat O."/>
            <person name="Scarpelli C."/>
            <person name="Schiex T."/>
            <person name="Segurens B."/>
            <person name="Severin A.J."/>
            <person name="Sherrier D.J."/>
            <person name="Shi R."/>
            <person name="Sims S."/>
            <person name="Singer S.R."/>
            <person name="Sinharoy S."/>
            <person name="Sterck L."/>
            <person name="Viollet A."/>
            <person name="Wang B.B."/>
            <person name="Wang K."/>
            <person name="Wang M."/>
            <person name="Wang X."/>
            <person name="Warfsmann J."/>
            <person name="Weissenbach J."/>
            <person name="White D.D."/>
            <person name="White J.D."/>
            <person name="Wiley G.B."/>
            <person name="Wincker P."/>
            <person name="Xing Y."/>
            <person name="Yang L."/>
            <person name="Yao Z."/>
            <person name="Ying F."/>
            <person name="Zhai J."/>
            <person name="Zhou L."/>
            <person name="Zuber A."/>
            <person name="Denarie J."/>
            <person name="Dixon R.A."/>
            <person name="May G.D."/>
            <person name="Schwartz D.C."/>
            <person name="Rogers J."/>
            <person name="Quetier F."/>
            <person name="Town C.D."/>
            <person name="Roe B.A."/>
        </authorList>
    </citation>
    <scope>NUCLEOTIDE SEQUENCE [LARGE SCALE GENOMIC DNA]</scope>
    <source>
        <strain evidence="2">A17</strain>
        <strain evidence="3 4">cv. Jemalong A17</strain>
    </source>
</reference>
<dbReference type="EnsemblPlants" id="KEH43826">
    <property type="protein sequence ID" value="KEH43826"/>
    <property type="gene ID" value="MTR_1g103200"/>
</dbReference>